<proteinExistence type="predicted"/>
<comment type="caution">
    <text evidence="2">The sequence shown here is derived from an EMBL/GenBank/DDBJ whole genome shotgun (WGS) entry which is preliminary data.</text>
</comment>
<dbReference type="RefSeq" id="WP_189515834.1">
    <property type="nucleotide sequence ID" value="NZ_BMXG01000017.1"/>
</dbReference>
<dbReference type="Proteomes" id="UP000642829">
    <property type="component" value="Unassembled WGS sequence"/>
</dbReference>
<dbReference type="PIRSF" id="PIRSF012641">
    <property type="entry name" value="UCP012641"/>
    <property type="match status" value="1"/>
</dbReference>
<reference evidence="2" key="1">
    <citation type="journal article" date="2014" name="Int. J. Syst. Evol. Microbiol.">
        <title>Complete genome sequence of Corynebacterium casei LMG S-19264T (=DSM 44701T), isolated from a smear-ripened cheese.</title>
        <authorList>
            <consortium name="US DOE Joint Genome Institute (JGI-PGF)"/>
            <person name="Walter F."/>
            <person name="Albersmeier A."/>
            <person name="Kalinowski J."/>
            <person name="Ruckert C."/>
        </authorList>
    </citation>
    <scope>NUCLEOTIDE SEQUENCE</scope>
    <source>
        <strain evidence="2">KCTC 12870</strain>
    </source>
</reference>
<dbReference type="EMBL" id="BMXG01000017">
    <property type="protein sequence ID" value="GHC07391.1"/>
    <property type="molecule type" value="Genomic_DNA"/>
</dbReference>
<gene>
    <name evidence="2" type="ORF">GCM10007047_25690</name>
</gene>
<organism evidence="2 3">
    <name type="scientific">Cerasicoccus arenae</name>
    <dbReference type="NCBI Taxonomy" id="424488"/>
    <lineage>
        <taxon>Bacteria</taxon>
        <taxon>Pseudomonadati</taxon>
        <taxon>Verrucomicrobiota</taxon>
        <taxon>Opitutia</taxon>
        <taxon>Puniceicoccales</taxon>
        <taxon>Cerasicoccaceae</taxon>
        <taxon>Cerasicoccus</taxon>
    </lineage>
</organism>
<keyword evidence="3" id="KW-1185">Reference proteome</keyword>
<dbReference type="AlphaFoldDB" id="A0A8J3DBV6"/>
<dbReference type="Pfam" id="PF15887">
    <property type="entry name" value="Peptidase_Mx"/>
    <property type="match status" value="1"/>
</dbReference>
<feature type="domain" description="Zinc-ribbon" evidence="1">
    <location>
        <begin position="3"/>
        <end position="93"/>
    </location>
</feature>
<dbReference type="Gene3D" id="3.40.390.70">
    <property type="match status" value="1"/>
</dbReference>
<accession>A0A8J3DBV6</accession>
<evidence type="ECO:0000313" key="3">
    <source>
        <dbReference type="Proteomes" id="UP000642829"/>
    </source>
</evidence>
<name>A0A8J3DBV6_9BACT</name>
<dbReference type="InterPro" id="IPR011201">
    <property type="entry name" value="Zinc-ribbon_6_bact"/>
</dbReference>
<dbReference type="InterPro" id="IPR031321">
    <property type="entry name" value="UCP012641"/>
</dbReference>
<sequence>MKVFQCDHCGQLLFFENTFCGSCGSALGYLWRQNTLSALVENDGALEALSSPQARYRYCANHAHDACNWLVPDSSENAFCRSCELNHTIPDLSLPDNHAAWLKLEAAKHRLVYSLLRLNLPVKSRLTEPKTGLWFDFLADVQGEDRVTTGHDSGLITMNIVEADPVHREAERANMHEPYRTLIGHFRHEIGHYYWDILVAPNQDKLERFRAIFGNEQQDYQASLERHYQEGPPQNWAESYVSAYATMHAWEDWAETWAHYLHLLDTLETAYAFGLTLDADLKAPASVKMAADFDPYGQPDFQPILESCLPITFAVNSLNRGMGQPDLYPFVLPRAVVEKLRFVHQLVQPD</sequence>
<evidence type="ECO:0000313" key="2">
    <source>
        <dbReference type="EMBL" id="GHC07391.1"/>
    </source>
</evidence>
<dbReference type="Pfam" id="PF10005">
    <property type="entry name" value="Zn_ribbon_DZR_6"/>
    <property type="match status" value="1"/>
</dbReference>
<evidence type="ECO:0000259" key="1">
    <source>
        <dbReference type="Pfam" id="PF10005"/>
    </source>
</evidence>
<reference evidence="2" key="2">
    <citation type="submission" date="2020-09" db="EMBL/GenBank/DDBJ databases">
        <authorList>
            <person name="Sun Q."/>
            <person name="Kim S."/>
        </authorList>
    </citation>
    <scope>NUCLEOTIDE SEQUENCE</scope>
    <source>
        <strain evidence="2">KCTC 12870</strain>
    </source>
</reference>
<protein>
    <recommendedName>
        <fullName evidence="1">Zinc-ribbon domain-containing protein</fullName>
    </recommendedName>
</protein>